<evidence type="ECO:0000313" key="1">
    <source>
        <dbReference type="EMBL" id="KAJ5269778.1"/>
    </source>
</evidence>
<sequence>MAAYSNGLNVMQPRLADDADSYPALYKNPDPDTERIGIAGLEVIMSNVADSLNKMALHISGKM</sequence>
<protein>
    <submittedName>
        <fullName evidence="1">Uncharacterized protein</fullName>
    </submittedName>
</protein>
<proteinExistence type="predicted"/>
<reference evidence="1 2" key="1">
    <citation type="journal article" date="2023" name="IMA Fungus">
        <title>Comparative genomic study of the Penicillium genus elucidates a diverse pangenome and 15 lateral gene transfer events.</title>
        <authorList>
            <person name="Petersen C."/>
            <person name="Sorensen T."/>
            <person name="Nielsen M.R."/>
            <person name="Sondergaard T.E."/>
            <person name="Sorensen J.L."/>
            <person name="Fitzpatrick D.A."/>
            <person name="Frisvad J.C."/>
            <person name="Nielsen K.L."/>
        </authorList>
    </citation>
    <scope>NUCLEOTIDE SEQUENCE [LARGE SCALE GENOMIC DNA]</scope>
    <source>
        <strain evidence="1 2">IBT 3361</strain>
    </source>
</reference>
<organism evidence="1 2">
    <name type="scientific">Penicillium chrysogenum</name>
    <name type="common">Penicillium notatum</name>
    <dbReference type="NCBI Taxonomy" id="5076"/>
    <lineage>
        <taxon>Eukaryota</taxon>
        <taxon>Fungi</taxon>
        <taxon>Dikarya</taxon>
        <taxon>Ascomycota</taxon>
        <taxon>Pezizomycotina</taxon>
        <taxon>Eurotiomycetes</taxon>
        <taxon>Eurotiomycetidae</taxon>
        <taxon>Eurotiales</taxon>
        <taxon>Aspergillaceae</taxon>
        <taxon>Penicillium</taxon>
        <taxon>Penicillium chrysogenum species complex</taxon>
    </lineage>
</organism>
<accession>A0ABQ8WIE9</accession>
<name>A0ABQ8WIE9_PENCH</name>
<keyword evidence="2" id="KW-1185">Reference proteome</keyword>
<gene>
    <name evidence="1" type="ORF">N7505_005536</name>
</gene>
<dbReference type="EMBL" id="JAPVEB010000003">
    <property type="protein sequence ID" value="KAJ5269778.1"/>
    <property type="molecule type" value="Genomic_DNA"/>
</dbReference>
<evidence type="ECO:0000313" key="2">
    <source>
        <dbReference type="Proteomes" id="UP001220256"/>
    </source>
</evidence>
<dbReference type="Proteomes" id="UP001220256">
    <property type="component" value="Unassembled WGS sequence"/>
</dbReference>
<comment type="caution">
    <text evidence="1">The sequence shown here is derived from an EMBL/GenBank/DDBJ whole genome shotgun (WGS) entry which is preliminary data.</text>
</comment>